<accession>A0A233RJR8</accession>
<reference evidence="3 4" key="1">
    <citation type="submission" date="2017-08" db="EMBL/GenBank/DDBJ databases">
        <title>A Genome Sequence of Oceanimonas doudoroffii ATCC 27123T.</title>
        <authorList>
            <person name="Brennan M.A."/>
            <person name="Maclea K.S."/>
            <person name="Mcclelland W.D."/>
            <person name="Trachtenberg A.M."/>
        </authorList>
    </citation>
    <scope>NUCLEOTIDE SEQUENCE [LARGE SCALE GENOMIC DNA]</scope>
    <source>
        <strain evidence="3 4">ATCC 27123</strain>
    </source>
</reference>
<dbReference type="RefSeq" id="WP_094200406.1">
    <property type="nucleotide sequence ID" value="NZ_NBIM01000001.1"/>
</dbReference>
<gene>
    <name evidence="3" type="ORF">B6S08_09170</name>
</gene>
<feature type="transmembrane region" description="Helical" evidence="1">
    <location>
        <begin position="113"/>
        <end position="132"/>
    </location>
</feature>
<sequence>MADRCFSLALMVLAVALGGAAWQLDVPFQYEPVGPKAIPLILAVLLLGTALWLAIRPDRLKEAYGRSLFVRHVVVVLCLLVYAWSFELLGFVLSTWLVGTLFARLFGLDWGRALVYSAALGGVGHLVMSGLLELNVPVGTVFGG</sequence>
<feature type="transmembrane region" description="Helical" evidence="1">
    <location>
        <begin position="37"/>
        <end position="55"/>
    </location>
</feature>
<keyword evidence="1" id="KW-1133">Transmembrane helix</keyword>
<proteinExistence type="predicted"/>
<dbReference type="Pfam" id="PF07331">
    <property type="entry name" value="TctB"/>
    <property type="match status" value="1"/>
</dbReference>
<evidence type="ECO:0000259" key="2">
    <source>
        <dbReference type="Pfam" id="PF07331"/>
    </source>
</evidence>
<evidence type="ECO:0000313" key="3">
    <source>
        <dbReference type="EMBL" id="OXY83632.1"/>
    </source>
</evidence>
<feature type="transmembrane region" description="Helical" evidence="1">
    <location>
        <begin position="90"/>
        <end position="106"/>
    </location>
</feature>
<comment type="caution">
    <text evidence="3">The sequence shown here is derived from an EMBL/GenBank/DDBJ whole genome shotgun (WGS) entry which is preliminary data.</text>
</comment>
<protein>
    <recommendedName>
        <fullName evidence="2">DUF1468 domain-containing protein</fullName>
    </recommendedName>
</protein>
<dbReference type="EMBL" id="NBIM01000001">
    <property type="protein sequence ID" value="OXY83632.1"/>
    <property type="molecule type" value="Genomic_DNA"/>
</dbReference>
<dbReference type="OrthoDB" id="7025534at2"/>
<dbReference type="InterPro" id="IPR009936">
    <property type="entry name" value="DUF1468"/>
</dbReference>
<evidence type="ECO:0000313" key="4">
    <source>
        <dbReference type="Proteomes" id="UP000242757"/>
    </source>
</evidence>
<keyword evidence="4" id="KW-1185">Reference proteome</keyword>
<dbReference type="Proteomes" id="UP000242757">
    <property type="component" value="Unassembled WGS sequence"/>
</dbReference>
<name>A0A233RJR8_9GAMM</name>
<evidence type="ECO:0000256" key="1">
    <source>
        <dbReference type="SAM" id="Phobius"/>
    </source>
</evidence>
<keyword evidence="1" id="KW-0472">Membrane</keyword>
<feature type="domain" description="DUF1468" evidence="2">
    <location>
        <begin position="6"/>
        <end position="137"/>
    </location>
</feature>
<organism evidence="3 4">
    <name type="scientific">Oceanimonas doudoroffii</name>
    <dbReference type="NCBI Taxonomy" id="84158"/>
    <lineage>
        <taxon>Bacteria</taxon>
        <taxon>Pseudomonadati</taxon>
        <taxon>Pseudomonadota</taxon>
        <taxon>Gammaproteobacteria</taxon>
        <taxon>Aeromonadales</taxon>
        <taxon>Aeromonadaceae</taxon>
        <taxon>Oceanimonas</taxon>
    </lineage>
</organism>
<keyword evidence="1" id="KW-0812">Transmembrane</keyword>
<dbReference type="AlphaFoldDB" id="A0A233RJR8"/>
<feature type="transmembrane region" description="Helical" evidence="1">
    <location>
        <begin position="67"/>
        <end position="84"/>
    </location>
</feature>